<accession>A0AA35NTZ8</accession>
<dbReference type="EMBL" id="OX395126">
    <property type="protein sequence ID" value="CAI5764051.1"/>
    <property type="molecule type" value="Genomic_DNA"/>
</dbReference>
<gene>
    <name evidence="1" type="ORF">PODLI_1B017077</name>
</gene>
<protein>
    <submittedName>
        <fullName evidence="1">Uncharacterized protein</fullName>
    </submittedName>
</protein>
<sequence>MQIPAKEHQPTRLVPCCCVLNSAQLFLRTINSLGEGKKKSAREEVPEGELGYSAAAKTANNGDMECIWNTISVDALQLSWLRLKQTQKFIAPLEKLPCSIPKTDFRTRKMLVNSQVTKAQEGEFCPR</sequence>
<dbReference type="Proteomes" id="UP001178461">
    <property type="component" value="Chromosome 1"/>
</dbReference>
<dbReference type="AlphaFoldDB" id="A0AA35NTZ8"/>
<evidence type="ECO:0000313" key="2">
    <source>
        <dbReference type="Proteomes" id="UP001178461"/>
    </source>
</evidence>
<evidence type="ECO:0000313" key="1">
    <source>
        <dbReference type="EMBL" id="CAI5764051.1"/>
    </source>
</evidence>
<organism evidence="1 2">
    <name type="scientific">Podarcis lilfordi</name>
    <name type="common">Lilford's wall lizard</name>
    <dbReference type="NCBI Taxonomy" id="74358"/>
    <lineage>
        <taxon>Eukaryota</taxon>
        <taxon>Metazoa</taxon>
        <taxon>Chordata</taxon>
        <taxon>Craniata</taxon>
        <taxon>Vertebrata</taxon>
        <taxon>Euteleostomi</taxon>
        <taxon>Lepidosauria</taxon>
        <taxon>Squamata</taxon>
        <taxon>Bifurcata</taxon>
        <taxon>Unidentata</taxon>
        <taxon>Episquamata</taxon>
        <taxon>Laterata</taxon>
        <taxon>Lacertibaenia</taxon>
        <taxon>Lacertidae</taxon>
        <taxon>Podarcis</taxon>
    </lineage>
</organism>
<name>A0AA35NTZ8_9SAUR</name>
<proteinExistence type="predicted"/>
<keyword evidence="2" id="KW-1185">Reference proteome</keyword>
<reference evidence="1" key="1">
    <citation type="submission" date="2022-12" db="EMBL/GenBank/DDBJ databases">
        <authorList>
            <person name="Alioto T."/>
            <person name="Alioto T."/>
            <person name="Gomez Garrido J."/>
        </authorList>
    </citation>
    <scope>NUCLEOTIDE SEQUENCE</scope>
</reference>